<sequence>MKKEKDFFSKLEKARKKQEELDDLINEIFNIFDFDLSEIPFASTNATNLEEAISCYILYGEKPITGDISDFWKFAKGYEDFHNEY</sequence>
<name>G5K4T2_9STRE</name>
<organism evidence="1 2">
    <name type="scientific">Streptococcus ictaluri 707-05</name>
    <dbReference type="NCBI Taxonomy" id="764299"/>
    <lineage>
        <taxon>Bacteria</taxon>
        <taxon>Bacillati</taxon>
        <taxon>Bacillota</taxon>
        <taxon>Bacilli</taxon>
        <taxon>Lactobacillales</taxon>
        <taxon>Streptococcaceae</taxon>
        <taxon>Streptococcus</taxon>
    </lineage>
</organism>
<dbReference type="RefSeq" id="WP_008089885.1">
    <property type="nucleotide sequence ID" value="NZ_AEUX02000007.1"/>
</dbReference>
<evidence type="ECO:0000313" key="1">
    <source>
        <dbReference type="EMBL" id="EHI68972.1"/>
    </source>
</evidence>
<proteinExistence type="predicted"/>
<keyword evidence="2" id="KW-1185">Reference proteome</keyword>
<dbReference type="STRING" id="764299.STRIC_1819"/>
<protein>
    <submittedName>
        <fullName evidence="1">Uncharacterized protein</fullName>
    </submittedName>
</protein>
<gene>
    <name evidence="1" type="ORF">STRIC_1819</name>
</gene>
<dbReference type="AlphaFoldDB" id="G5K4T2"/>
<evidence type="ECO:0000313" key="2">
    <source>
        <dbReference type="Proteomes" id="UP000003330"/>
    </source>
</evidence>
<reference evidence="1 2" key="1">
    <citation type="journal article" date="2014" name="Int. J. Syst. Evol. Microbiol.">
        <title>Phylogenomics and the dynamic genome evolution of the genus Streptococcus.</title>
        <authorList>
            <consortium name="The Broad Institute Genome Sequencing Platform"/>
            <person name="Richards V.P."/>
            <person name="Palmer S.R."/>
            <person name="Pavinski Bitar P.D."/>
            <person name="Qin X."/>
            <person name="Weinstock G.M."/>
            <person name="Highlander S.K."/>
            <person name="Town C.D."/>
            <person name="Burne R.A."/>
            <person name="Stanhope M.J."/>
        </authorList>
    </citation>
    <scope>NUCLEOTIDE SEQUENCE [LARGE SCALE GENOMIC DNA]</scope>
    <source>
        <strain evidence="1 2">707-05</strain>
    </source>
</reference>
<dbReference type="Proteomes" id="UP000003330">
    <property type="component" value="Unassembled WGS sequence"/>
</dbReference>
<dbReference type="EMBL" id="AEUX02000007">
    <property type="protein sequence ID" value="EHI68972.1"/>
    <property type="molecule type" value="Genomic_DNA"/>
</dbReference>
<accession>G5K4T2</accession>
<comment type="caution">
    <text evidence="1">The sequence shown here is derived from an EMBL/GenBank/DDBJ whole genome shotgun (WGS) entry which is preliminary data.</text>
</comment>